<evidence type="ECO:0000313" key="2">
    <source>
        <dbReference type="EMBL" id="PMD60583.1"/>
    </source>
</evidence>
<reference evidence="2 3" key="1">
    <citation type="submission" date="2016-04" db="EMBL/GenBank/DDBJ databases">
        <title>A degradative enzymes factory behind the ericoid mycorrhizal symbiosis.</title>
        <authorList>
            <consortium name="DOE Joint Genome Institute"/>
            <person name="Martino E."/>
            <person name="Morin E."/>
            <person name="Grelet G."/>
            <person name="Kuo A."/>
            <person name="Kohler A."/>
            <person name="Daghino S."/>
            <person name="Barry K."/>
            <person name="Choi C."/>
            <person name="Cichocki N."/>
            <person name="Clum A."/>
            <person name="Copeland A."/>
            <person name="Hainaut M."/>
            <person name="Haridas S."/>
            <person name="Labutti K."/>
            <person name="Lindquist E."/>
            <person name="Lipzen A."/>
            <person name="Khouja H.-R."/>
            <person name="Murat C."/>
            <person name="Ohm R."/>
            <person name="Olson A."/>
            <person name="Spatafora J."/>
            <person name="Veneault-Fourrey C."/>
            <person name="Henrissat B."/>
            <person name="Grigoriev I."/>
            <person name="Martin F."/>
            <person name="Perotto S."/>
        </authorList>
    </citation>
    <scope>NUCLEOTIDE SEQUENCE [LARGE SCALE GENOMIC DNA]</scope>
    <source>
        <strain evidence="2 3">E</strain>
    </source>
</reference>
<proteinExistence type="predicted"/>
<feature type="compositionally biased region" description="Acidic residues" evidence="1">
    <location>
        <begin position="61"/>
        <end position="70"/>
    </location>
</feature>
<feature type="compositionally biased region" description="Polar residues" evidence="1">
    <location>
        <begin position="80"/>
        <end position="90"/>
    </location>
</feature>
<gene>
    <name evidence="2" type="ORF">K444DRAFT_720870</name>
</gene>
<feature type="compositionally biased region" description="Polar residues" evidence="1">
    <location>
        <begin position="44"/>
        <end position="60"/>
    </location>
</feature>
<protein>
    <submittedName>
        <fullName evidence="2">Uncharacterized protein</fullName>
    </submittedName>
</protein>
<dbReference type="Proteomes" id="UP000235371">
    <property type="component" value="Unassembled WGS sequence"/>
</dbReference>
<keyword evidence="3" id="KW-1185">Reference proteome</keyword>
<dbReference type="OrthoDB" id="8062037at2759"/>
<feature type="compositionally biased region" description="Basic and acidic residues" evidence="1">
    <location>
        <begin position="1"/>
        <end position="36"/>
    </location>
</feature>
<feature type="region of interest" description="Disordered" evidence="1">
    <location>
        <begin position="1"/>
        <end position="90"/>
    </location>
</feature>
<dbReference type="EMBL" id="KZ613788">
    <property type="protein sequence ID" value="PMD60583.1"/>
    <property type="molecule type" value="Genomic_DNA"/>
</dbReference>
<evidence type="ECO:0000313" key="3">
    <source>
        <dbReference type="Proteomes" id="UP000235371"/>
    </source>
</evidence>
<dbReference type="AlphaFoldDB" id="A0A2J6TC60"/>
<sequence>MQGRDDARQEDLTHHEERDSKRQIAYREEFENKEASGADESPETQRPYQNQNYQRALSDSQDTDDMEAEEREAVYPGYPSGSNTLSYSPDEGSFSSNELLSWFPSHDLTNSLHILHTLSSDGDETEMQNDDPRPLPPSNETTPYFLTPIYNPIDPTCKILQYAWNHTALRMTLASYCVVMSSVRNVLSAGFTSIALARYVQRRIMRW</sequence>
<dbReference type="RefSeq" id="XP_024737487.1">
    <property type="nucleotide sequence ID" value="XM_024888496.1"/>
</dbReference>
<accession>A0A2J6TC60</accession>
<evidence type="ECO:0000256" key="1">
    <source>
        <dbReference type="SAM" id="MobiDB-lite"/>
    </source>
</evidence>
<dbReference type="InParanoid" id="A0A2J6TC60"/>
<dbReference type="GeneID" id="36596572"/>
<name>A0A2J6TC60_9HELO</name>
<organism evidence="2 3">
    <name type="scientific">Hyaloscypha bicolor E</name>
    <dbReference type="NCBI Taxonomy" id="1095630"/>
    <lineage>
        <taxon>Eukaryota</taxon>
        <taxon>Fungi</taxon>
        <taxon>Dikarya</taxon>
        <taxon>Ascomycota</taxon>
        <taxon>Pezizomycotina</taxon>
        <taxon>Leotiomycetes</taxon>
        <taxon>Helotiales</taxon>
        <taxon>Hyaloscyphaceae</taxon>
        <taxon>Hyaloscypha</taxon>
        <taxon>Hyaloscypha bicolor</taxon>
    </lineage>
</organism>